<evidence type="ECO:0000256" key="6">
    <source>
        <dbReference type="ARBA" id="ARBA00022692"/>
    </source>
</evidence>
<dbReference type="SMART" id="SM00086">
    <property type="entry name" value="PAC"/>
    <property type="match status" value="2"/>
</dbReference>
<feature type="transmembrane region" description="Helical" evidence="14">
    <location>
        <begin position="20"/>
        <end position="44"/>
    </location>
</feature>
<dbReference type="GO" id="GO:0007234">
    <property type="term" value="P:osmosensory signaling via phosphorelay pathway"/>
    <property type="evidence" value="ECO:0007669"/>
    <property type="project" value="TreeGrafter"/>
</dbReference>
<comment type="function">
    <text evidence="13">Photoreceptor which exists in two forms that are reversibly interconvertible by light: the R form that absorbs maximally in the red region of the spectrum and the FR form that absorbs maximally in the far-red region.</text>
</comment>
<keyword evidence="10 14" id="KW-1133">Transmembrane helix</keyword>
<dbReference type="Gene3D" id="3.30.450.20">
    <property type="entry name" value="PAS domain"/>
    <property type="match status" value="3"/>
</dbReference>
<dbReference type="PROSITE" id="PS50113">
    <property type="entry name" value="PAC"/>
    <property type="match status" value="1"/>
</dbReference>
<evidence type="ECO:0000256" key="11">
    <source>
        <dbReference type="ARBA" id="ARBA00023012"/>
    </source>
</evidence>
<dbReference type="GO" id="GO:0016020">
    <property type="term" value="C:membrane"/>
    <property type="evidence" value="ECO:0007669"/>
    <property type="project" value="UniProtKB-SubCell"/>
</dbReference>
<dbReference type="AlphaFoldDB" id="A0A7S6RGC4"/>
<evidence type="ECO:0000313" key="19">
    <source>
        <dbReference type="Proteomes" id="UP000593846"/>
    </source>
</evidence>
<dbReference type="CDD" id="cd00082">
    <property type="entry name" value="HisKA"/>
    <property type="match status" value="1"/>
</dbReference>
<dbReference type="CDD" id="cd12913">
    <property type="entry name" value="PDC1_MCP_like"/>
    <property type="match status" value="1"/>
</dbReference>
<keyword evidence="4" id="KW-0597">Phosphoprotein</keyword>
<keyword evidence="7" id="KW-0547">Nucleotide-binding</keyword>
<dbReference type="InterPro" id="IPR036097">
    <property type="entry name" value="HisK_dim/P_sf"/>
</dbReference>
<dbReference type="PRINTS" id="PR00344">
    <property type="entry name" value="BCTRLSENSOR"/>
</dbReference>
<dbReference type="InterPro" id="IPR000700">
    <property type="entry name" value="PAS-assoc_C"/>
</dbReference>
<evidence type="ECO:0000256" key="5">
    <source>
        <dbReference type="ARBA" id="ARBA00022679"/>
    </source>
</evidence>
<dbReference type="Pfam" id="PF22673">
    <property type="entry name" value="MCP-like_PDC_1"/>
    <property type="match status" value="1"/>
</dbReference>
<evidence type="ECO:0000256" key="13">
    <source>
        <dbReference type="ARBA" id="ARBA00055745"/>
    </source>
</evidence>
<dbReference type="Proteomes" id="UP000593846">
    <property type="component" value="Chromosome"/>
</dbReference>
<evidence type="ECO:0000256" key="8">
    <source>
        <dbReference type="ARBA" id="ARBA00022777"/>
    </source>
</evidence>
<comment type="subcellular location">
    <subcellularLocation>
        <location evidence="2">Membrane</location>
        <topology evidence="2">Multi-pass membrane protein</topology>
    </subcellularLocation>
</comment>
<dbReference type="Pfam" id="PF02518">
    <property type="entry name" value="HATPase_c"/>
    <property type="match status" value="1"/>
</dbReference>
<dbReference type="EC" id="2.7.13.3" evidence="3"/>
<evidence type="ECO:0000256" key="3">
    <source>
        <dbReference type="ARBA" id="ARBA00012438"/>
    </source>
</evidence>
<keyword evidence="19" id="KW-1185">Reference proteome</keyword>
<name>A0A7S6RGC4_9CYAN</name>
<dbReference type="KEGG" id="aee:IM676_01095"/>
<dbReference type="PROSITE" id="PS50109">
    <property type="entry name" value="HIS_KIN"/>
    <property type="match status" value="1"/>
</dbReference>
<dbReference type="GO" id="GO:0005524">
    <property type="term" value="F:ATP binding"/>
    <property type="evidence" value="ECO:0007669"/>
    <property type="project" value="UniProtKB-KW"/>
</dbReference>
<dbReference type="CDD" id="cd16922">
    <property type="entry name" value="HATPase_EvgS-ArcB-TorS-like"/>
    <property type="match status" value="1"/>
</dbReference>
<dbReference type="SMART" id="SM00388">
    <property type="entry name" value="HisKA"/>
    <property type="match status" value="1"/>
</dbReference>
<dbReference type="InterPro" id="IPR035965">
    <property type="entry name" value="PAS-like_dom_sf"/>
</dbReference>
<dbReference type="Gene3D" id="1.10.287.130">
    <property type="match status" value="1"/>
</dbReference>
<dbReference type="CDD" id="cd00130">
    <property type="entry name" value="PAS"/>
    <property type="match status" value="2"/>
</dbReference>
<dbReference type="InterPro" id="IPR001610">
    <property type="entry name" value="PAC"/>
</dbReference>
<dbReference type="RefSeq" id="WP_200988602.1">
    <property type="nucleotide sequence ID" value="NZ_CP063311.1"/>
</dbReference>
<dbReference type="InterPro" id="IPR003661">
    <property type="entry name" value="HisK_dim/P_dom"/>
</dbReference>
<evidence type="ECO:0000259" key="16">
    <source>
        <dbReference type="PROSITE" id="PS50112"/>
    </source>
</evidence>
<dbReference type="SUPFAM" id="SSF55785">
    <property type="entry name" value="PYP-like sensor domain (PAS domain)"/>
    <property type="match status" value="2"/>
</dbReference>
<feature type="domain" description="PAC" evidence="17">
    <location>
        <begin position="646"/>
        <end position="698"/>
    </location>
</feature>
<dbReference type="InterPro" id="IPR004358">
    <property type="entry name" value="Sig_transdc_His_kin-like_C"/>
</dbReference>
<accession>A0A7S6RGC4</accession>
<keyword evidence="6 14" id="KW-0812">Transmembrane</keyword>
<dbReference type="InterPro" id="IPR005467">
    <property type="entry name" value="His_kinase_dom"/>
</dbReference>
<evidence type="ECO:0000256" key="4">
    <source>
        <dbReference type="ARBA" id="ARBA00022553"/>
    </source>
</evidence>
<proteinExistence type="predicted"/>
<keyword evidence="11" id="KW-0902">Two-component regulatory system</keyword>
<dbReference type="Gene3D" id="3.30.565.10">
    <property type="entry name" value="Histidine kinase-like ATPase, C-terminal domain"/>
    <property type="match status" value="1"/>
</dbReference>
<gene>
    <name evidence="18" type="ORF">IM676_01095</name>
</gene>
<reference evidence="19" key="1">
    <citation type="submission" date="2020-10" db="EMBL/GenBank/DDBJ databases">
        <title>Genome-based taxonomic classification of the species Anabaenopsis elenkinii.</title>
        <authorList>
            <person name="Delbaje E."/>
            <person name="Andreote A.P.D."/>
            <person name="Pellegrinetti T.A."/>
            <person name="Cruz R.B."/>
            <person name="Branco L.H.Z."/>
            <person name="Fiore M.F."/>
        </authorList>
    </citation>
    <scope>NUCLEOTIDE SEQUENCE [LARGE SCALE GENOMIC DNA]</scope>
    <source>
        <strain evidence="19">CCIBt3563</strain>
    </source>
</reference>
<dbReference type="PANTHER" id="PTHR42878:SF7">
    <property type="entry name" value="SENSOR HISTIDINE KINASE GLRK"/>
    <property type="match status" value="1"/>
</dbReference>
<evidence type="ECO:0000313" key="18">
    <source>
        <dbReference type="EMBL" id="QOV22992.1"/>
    </source>
</evidence>
<evidence type="ECO:0000256" key="9">
    <source>
        <dbReference type="ARBA" id="ARBA00022840"/>
    </source>
</evidence>
<sequence>MKVLRINSQLIITLLGRIPLRTLFIVPYMGIILLSVSTVSYLSYQTGQTAVNKLLMKLISSTTQQISDRLTTYLEIPHKLVAMNRYGIEQGHINPDNGEELRLHFFQQLKLYQLPTNIDFGGSNGSYTFVAKDRFGLVAPPDSWLGGGVDPSQIGKLNFYMLNEEGKLAKNIPEYTTSYKPVTRPWYKIAQAQGQQTWSPVYPFFNIDTASISAVAPVYRNGEFIGVVGCDLVLDDISLFLQNLDFSPSGESFIIERSGDVIATSTEERPFVKNVDGVELVRLKAVNSSNHIIASTAKELHKRWTNFKLIENHKFQFIDENNQRYFAHVFPYQDKYGLDWLIISVLPEADFITDIQSNIYNSLSLGIITLFLALTLGLILYSWVMKPILDLSQVAKQLLVQEKSPAFSQSNGILSPQDDLVPAQSLFQVAEEIQMDMMALRQSQIDSEDKFRKIFLTSPDAICIYDITEQKIVDVNPIFLELSGYNSSEIIGHNYRDLPFVANEHHLKLIEEKIESLGYVRNLQLYGVTKSGEIKTVLVCCELIVLNQKNYVITFIKDITDRKKSETALLETEARFRSAFEDAGIGMAIVNTQGKYMRVNQSLCDLLGYSESELLTKTFVDITHPEDSQKCLNLVQKCLTGEINKFQEEKRYLDKQGNIIWSLSSVSLVRNKDQEALHFIAQIQDISERHEIEQIKYEFISVVSHEVRTPLTSIKGALGILATGVLDHEPLQKQQMLQIAINNSDRLLDLVNDILTLEGLTSRQLKINFQWCDLENLAKQTLEDLQPVAANAGITFKSSIPDIQIFADCRSMIQTLTNLLGNAIKFSRPGGIVELSVSVIDQEVLFAVRDQGKGIPSEQLEAIFGRFQQVDVSDARQKGGTGLGLAICKSIVEHHQGRIWAESVLGSGSTFYFTIPRRNP</sequence>
<evidence type="ECO:0000256" key="2">
    <source>
        <dbReference type="ARBA" id="ARBA00004141"/>
    </source>
</evidence>
<dbReference type="Pfam" id="PF08447">
    <property type="entry name" value="PAS_3"/>
    <property type="match status" value="1"/>
</dbReference>
<dbReference type="Pfam" id="PF00512">
    <property type="entry name" value="HisKA"/>
    <property type="match status" value="1"/>
</dbReference>
<protein>
    <recommendedName>
        <fullName evidence="3">histidine kinase</fullName>
        <ecNumber evidence="3">2.7.13.3</ecNumber>
    </recommendedName>
</protein>
<dbReference type="PROSITE" id="PS50112">
    <property type="entry name" value="PAS"/>
    <property type="match status" value="2"/>
</dbReference>
<dbReference type="NCBIfam" id="TIGR00229">
    <property type="entry name" value="sensory_box"/>
    <property type="match status" value="2"/>
</dbReference>
<dbReference type="EMBL" id="CP063311">
    <property type="protein sequence ID" value="QOV22992.1"/>
    <property type="molecule type" value="Genomic_DNA"/>
</dbReference>
<feature type="transmembrane region" description="Helical" evidence="14">
    <location>
        <begin position="363"/>
        <end position="384"/>
    </location>
</feature>
<dbReference type="InterPro" id="IPR036890">
    <property type="entry name" value="HATPase_C_sf"/>
</dbReference>
<dbReference type="InterPro" id="IPR013655">
    <property type="entry name" value="PAS_fold_3"/>
</dbReference>
<feature type="domain" description="PAS" evidence="16">
    <location>
        <begin position="447"/>
        <end position="494"/>
    </location>
</feature>
<feature type="domain" description="Histidine kinase" evidence="15">
    <location>
        <begin position="702"/>
        <end position="919"/>
    </location>
</feature>
<evidence type="ECO:0000256" key="14">
    <source>
        <dbReference type="SAM" id="Phobius"/>
    </source>
</evidence>
<dbReference type="GO" id="GO:0030295">
    <property type="term" value="F:protein kinase activator activity"/>
    <property type="evidence" value="ECO:0007669"/>
    <property type="project" value="TreeGrafter"/>
</dbReference>
<dbReference type="SMART" id="SM00091">
    <property type="entry name" value="PAS"/>
    <property type="match status" value="2"/>
</dbReference>
<evidence type="ECO:0000256" key="7">
    <source>
        <dbReference type="ARBA" id="ARBA00022741"/>
    </source>
</evidence>
<dbReference type="InterPro" id="IPR050351">
    <property type="entry name" value="BphY/WalK/GraS-like"/>
</dbReference>
<dbReference type="SUPFAM" id="SSF47384">
    <property type="entry name" value="Homodimeric domain of signal transducing histidine kinase"/>
    <property type="match status" value="1"/>
</dbReference>
<dbReference type="InterPro" id="IPR003594">
    <property type="entry name" value="HATPase_dom"/>
</dbReference>
<dbReference type="GO" id="GO:0000156">
    <property type="term" value="F:phosphorelay response regulator activity"/>
    <property type="evidence" value="ECO:0007669"/>
    <property type="project" value="TreeGrafter"/>
</dbReference>
<keyword evidence="5" id="KW-0808">Transferase</keyword>
<dbReference type="GO" id="GO:0000155">
    <property type="term" value="F:phosphorelay sensor kinase activity"/>
    <property type="evidence" value="ECO:0007669"/>
    <property type="project" value="InterPro"/>
</dbReference>
<comment type="catalytic activity">
    <reaction evidence="1">
        <text>ATP + protein L-histidine = ADP + protein N-phospho-L-histidine.</text>
        <dbReference type="EC" id="2.7.13.3"/>
    </reaction>
</comment>
<dbReference type="Pfam" id="PF13426">
    <property type="entry name" value="PAS_9"/>
    <property type="match status" value="1"/>
</dbReference>
<keyword evidence="12 14" id="KW-0472">Membrane</keyword>
<evidence type="ECO:0000256" key="12">
    <source>
        <dbReference type="ARBA" id="ARBA00023136"/>
    </source>
</evidence>
<organism evidence="18 19">
    <name type="scientific">Anabaenopsis elenkinii CCIBt3563</name>
    <dbReference type="NCBI Taxonomy" id="2779889"/>
    <lineage>
        <taxon>Bacteria</taxon>
        <taxon>Bacillati</taxon>
        <taxon>Cyanobacteriota</taxon>
        <taxon>Cyanophyceae</taxon>
        <taxon>Nostocales</taxon>
        <taxon>Nodulariaceae</taxon>
        <taxon>Anabaenopsis</taxon>
    </lineage>
</organism>
<keyword evidence="8" id="KW-0418">Kinase</keyword>
<feature type="domain" description="PAS" evidence="16">
    <location>
        <begin position="572"/>
        <end position="642"/>
    </location>
</feature>
<dbReference type="FunFam" id="3.30.565.10:FF:000006">
    <property type="entry name" value="Sensor histidine kinase WalK"/>
    <property type="match status" value="1"/>
</dbReference>
<evidence type="ECO:0000259" key="15">
    <source>
        <dbReference type="PROSITE" id="PS50109"/>
    </source>
</evidence>
<keyword evidence="9" id="KW-0067">ATP-binding</keyword>
<evidence type="ECO:0000259" key="17">
    <source>
        <dbReference type="PROSITE" id="PS50113"/>
    </source>
</evidence>
<dbReference type="InterPro" id="IPR000014">
    <property type="entry name" value="PAS"/>
</dbReference>
<evidence type="ECO:0000256" key="10">
    <source>
        <dbReference type="ARBA" id="ARBA00022989"/>
    </source>
</evidence>
<dbReference type="SMART" id="SM00387">
    <property type="entry name" value="HATPase_c"/>
    <property type="match status" value="1"/>
</dbReference>
<evidence type="ECO:0000256" key="1">
    <source>
        <dbReference type="ARBA" id="ARBA00000085"/>
    </source>
</evidence>
<dbReference type="PANTHER" id="PTHR42878">
    <property type="entry name" value="TWO-COMPONENT HISTIDINE KINASE"/>
    <property type="match status" value="1"/>
</dbReference>
<dbReference type="SUPFAM" id="SSF55874">
    <property type="entry name" value="ATPase domain of HSP90 chaperone/DNA topoisomerase II/histidine kinase"/>
    <property type="match status" value="1"/>
</dbReference>